<evidence type="ECO:0000256" key="8">
    <source>
        <dbReference type="ARBA" id="ARBA00022989"/>
    </source>
</evidence>
<evidence type="ECO:0000313" key="12">
    <source>
        <dbReference type="Proteomes" id="UP000759131"/>
    </source>
</evidence>
<keyword evidence="4 10" id="KW-0328">Glycosyltransferase</keyword>
<dbReference type="PANTHER" id="PTHR12413">
    <property type="entry name" value="DOLICHYL GLYCOSYLTRANSFERASE"/>
    <property type="match status" value="1"/>
</dbReference>
<keyword evidence="7 10" id="KW-0256">Endoplasmic reticulum</keyword>
<gene>
    <name evidence="11" type="ORF">OSB1V03_LOCUS17594</name>
</gene>
<evidence type="ECO:0000256" key="10">
    <source>
        <dbReference type="RuleBase" id="RU363110"/>
    </source>
</evidence>
<evidence type="ECO:0000256" key="3">
    <source>
        <dbReference type="ARBA" id="ARBA00008715"/>
    </source>
</evidence>
<evidence type="ECO:0000313" key="11">
    <source>
        <dbReference type="EMBL" id="CAD7638926.1"/>
    </source>
</evidence>
<dbReference type="UniPathway" id="UPA00378"/>
<feature type="transmembrane region" description="Helical" evidence="10">
    <location>
        <begin position="305"/>
        <end position="326"/>
    </location>
</feature>
<feature type="transmembrane region" description="Helical" evidence="10">
    <location>
        <begin position="200"/>
        <end position="217"/>
    </location>
</feature>
<feature type="non-terminal residue" evidence="11">
    <location>
        <position position="368"/>
    </location>
</feature>
<dbReference type="Pfam" id="PF03155">
    <property type="entry name" value="Alg6_Alg8"/>
    <property type="match status" value="1"/>
</dbReference>
<proteinExistence type="inferred from homology"/>
<feature type="transmembrane region" description="Helical" evidence="10">
    <location>
        <begin position="12"/>
        <end position="31"/>
    </location>
</feature>
<feature type="transmembrane region" description="Helical" evidence="10">
    <location>
        <begin position="51"/>
        <end position="68"/>
    </location>
</feature>
<feature type="transmembrane region" description="Helical" evidence="10">
    <location>
        <begin position="223"/>
        <end position="238"/>
    </location>
</feature>
<evidence type="ECO:0000256" key="2">
    <source>
        <dbReference type="ARBA" id="ARBA00004922"/>
    </source>
</evidence>
<name>A0A7R9LDU6_9ACAR</name>
<feature type="transmembrane region" description="Helical" evidence="10">
    <location>
        <begin position="338"/>
        <end position="357"/>
    </location>
</feature>
<keyword evidence="12" id="KW-1185">Reference proteome</keyword>
<comment type="pathway">
    <text evidence="2 10">Protein modification; protein glycosylation.</text>
</comment>
<dbReference type="EMBL" id="OC876051">
    <property type="protein sequence ID" value="CAD7638926.1"/>
    <property type="molecule type" value="Genomic_DNA"/>
</dbReference>
<keyword evidence="9 10" id="KW-0472">Membrane</keyword>
<sequence length="368" mass="42870">WNPGLLLVDHIHFQYNGILSALLLLSIARIIQKREIESAFWFAVLLNMKHIYVYISPAFFVYLLRNYCFDRHLNFKAKNFAKLALIVSLVFAASFGPFLVLGQFWQLMSRLFPFKRGLSHAYWAPNFWALYNTVDKVSGVLLKVKPNANSSMTSGLVQQYEHQVLITITPIMTFALVVISILPSMRLLWRRSHQNYSQILFLRSVVMCAFSSYMFGWHVHEKAILLITIPLTPLAMVSKWDAKMFNMVSVIGNYSLFPLLYKEAETVTKILLLVIYSVYSFKSLEIHHKLTANKFENKFLLSFPLMNFFETIYLMGLIVIQSIYLFCPLFTICQRYPFVPLMTTSFYCSLGLIYCFIDFIRNLHIIRA</sequence>
<evidence type="ECO:0000256" key="4">
    <source>
        <dbReference type="ARBA" id="ARBA00022676"/>
    </source>
</evidence>
<organism evidence="11">
    <name type="scientific">Medioppia subpectinata</name>
    <dbReference type="NCBI Taxonomy" id="1979941"/>
    <lineage>
        <taxon>Eukaryota</taxon>
        <taxon>Metazoa</taxon>
        <taxon>Ecdysozoa</taxon>
        <taxon>Arthropoda</taxon>
        <taxon>Chelicerata</taxon>
        <taxon>Arachnida</taxon>
        <taxon>Acari</taxon>
        <taxon>Acariformes</taxon>
        <taxon>Sarcoptiformes</taxon>
        <taxon>Oribatida</taxon>
        <taxon>Brachypylina</taxon>
        <taxon>Oppioidea</taxon>
        <taxon>Oppiidae</taxon>
        <taxon>Medioppia</taxon>
    </lineage>
</organism>
<evidence type="ECO:0000256" key="5">
    <source>
        <dbReference type="ARBA" id="ARBA00022679"/>
    </source>
</evidence>
<evidence type="ECO:0000256" key="9">
    <source>
        <dbReference type="ARBA" id="ARBA00023136"/>
    </source>
</evidence>
<dbReference type="OrthoDB" id="1689333at2759"/>
<dbReference type="PANTHER" id="PTHR12413:SF2">
    <property type="entry name" value="DOLICHYL PYROPHOSPHATE GLC1MAN9GLCNAC2 ALPHA-1,3-GLUCOSYLTRANSFERASE-RELATED"/>
    <property type="match status" value="1"/>
</dbReference>
<reference evidence="11" key="1">
    <citation type="submission" date="2020-11" db="EMBL/GenBank/DDBJ databases">
        <authorList>
            <person name="Tran Van P."/>
        </authorList>
    </citation>
    <scope>NUCLEOTIDE SEQUENCE</scope>
</reference>
<comment type="subcellular location">
    <subcellularLocation>
        <location evidence="1 10">Endoplasmic reticulum membrane</location>
        <topology evidence="1 10">Multi-pass membrane protein</topology>
    </subcellularLocation>
</comment>
<keyword evidence="6 10" id="KW-0812">Transmembrane</keyword>
<evidence type="ECO:0000256" key="6">
    <source>
        <dbReference type="ARBA" id="ARBA00022692"/>
    </source>
</evidence>
<dbReference type="GO" id="GO:0006487">
    <property type="term" value="P:protein N-linked glycosylation"/>
    <property type="evidence" value="ECO:0007669"/>
    <property type="project" value="TreeGrafter"/>
</dbReference>
<dbReference type="GO" id="GO:0005789">
    <property type="term" value="C:endoplasmic reticulum membrane"/>
    <property type="evidence" value="ECO:0007669"/>
    <property type="project" value="UniProtKB-SubCell"/>
</dbReference>
<evidence type="ECO:0000256" key="1">
    <source>
        <dbReference type="ARBA" id="ARBA00004477"/>
    </source>
</evidence>
<accession>A0A7R9LDU6</accession>
<dbReference type="EC" id="2.4.1.-" evidence="10"/>
<dbReference type="InterPro" id="IPR004856">
    <property type="entry name" value="Glyco_trans_ALG6/ALG8"/>
</dbReference>
<feature type="transmembrane region" description="Helical" evidence="10">
    <location>
        <begin position="80"/>
        <end position="105"/>
    </location>
</feature>
<evidence type="ECO:0000256" key="7">
    <source>
        <dbReference type="ARBA" id="ARBA00022824"/>
    </source>
</evidence>
<protein>
    <recommendedName>
        <fullName evidence="10">Alpha-1,3-glucosyltransferase</fullName>
        <ecNumber evidence="10">2.4.1.-</ecNumber>
    </recommendedName>
</protein>
<keyword evidence="8 10" id="KW-1133">Transmembrane helix</keyword>
<dbReference type="AlphaFoldDB" id="A0A7R9LDU6"/>
<comment type="similarity">
    <text evidence="3 10">Belongs to the ALG6/ALG8 glucosyltransferase family.</text>
</comment>
<dbReference type="GO" id="GO:0042283">
    <property type="term" value="F:dolichyl pyrophosphate Glc1Man9GlcNAc2 alpha-1,3-glucosyltransferase activity"/>
    <property type="evidence" value="ECO:0007669"/>
    <property type="project" value="TreeGrafter"/>
</dbReference>
<keyword evidence="5 10" id="KW-0808">Transferase</keyword>
<dbReference type="EMBL" id="CAJPIZ010021476">
    <property type="protein sequence ID" value="CAG2117641.1"/>
    <property type="molecule type" value="Genomic_DNA"/>
</dbReference>
<feature type="transmembrane region" description="Helical" evidence="10">
    <location>
        <begin position="164"/>
        <end position="188"/>
    </location>
</feature>
<dbReference type="Proteomes" id="UP000759131">
    <property type="component" value="Unassembled WGS sequence"/>
</dbReference>